<evidence type="ECO:0000313" key="2">
    <source>
        <dbReference type="Proteomes" id="UP001596978"/>
    </source>
</evidence>
<proteinExistence type="predicted"/>
<sequence>MSTKKSFLFISCDEAKQICDKSQYGEATVWEKVKLNIRLSWCKITRAYSRRNAKLTQLVNKAHLDSLEPECKDRMRKKLQEELSK</sequence>
<name>A0ABW3D0T0_9FLAO</name>
<gene>
    <name evidence="1" type="ORF">ACFQ1M_10985</name>
</gene>
<comment type="caution">
    <text evidence="1">The sequence shown here is derived from an EMBL/GenBank/DDBJ whole genome shotgun (WGS) entry which is preliminary data.</text>
</comment>
<dbReference type="EMBL" id="JBHTJH010000010">
    <property type="protein sequence ID" value="MFD0862729.1"/>
    <property type="molecule type" value="Genomic_DNA"/>
</dbReference>
<protein>
    <submittedName>
        <fullName evidence="1">Uncharacterized protein</fullName>
    </submittedName>
</protein>
<dbReference type="RefSeq" id="WP_386408130.1">
    <property type="nucleotide sequence ID" value="NZ_JBHTJH010000010.1"/>
</dbReference>
<evidence type="ECO:0000313" key="1">
    <source>
        <dbReference type="EMBL" id="MFD0862729.1"/>
    </source>
</evidence>
<dbReference type="Proteomes" id="UP001596978">
    <property type="component" value="Unassembled WGS sequence"/>
</dbReference>
<reference evidence="2" key="1">
    <citation type="journal article" date="2019" name="Int. J. Syst. Evol. Microbiol.">
        <title>The Global Catalogue of Microorganisms (GCM) 10K type strain sequencing project: providing services to taxonomists for standard genome sequencing and annotation.</title>
        <authorList>
            <consortium name="The Broad Institute Genomics Platform"/>
            <consortium name="The Broad Institute Genome Sequencing Center for Infectious Disease"/>
            <person name="Wu L."/>
            <person name="Ma J."/>
        </authorList>
    </citation>
    <scope>NUCLEOTIDE SEQUENCE [LARGE SCALE GENOMIC DNA]</scope>
    <source>
        <strain evidence="2">CCUG 62952</strain>
    </source>
</reference>
<organism evidence="1 2">
    <name type="scientific">Sungkyunkwania multivorans</name>
    <dbReference type="NCBI Taxonomy" id="1173618"/>
    <lineage>
        <taxon>Bacteria</taxon>
        <taxon>Pseudomonadati</taxon>
        <taxon>Bacteroidota</taxon>
        <taxon>Flavobacteriia</taxon>
        <taxon>Flavobacteriales</taxon>
        <taxon>Flavobacteriaceae</taxon>
        <taxon>Sungkyunkwania</taxon>
    </lineage>
</organism>
<keyword evidence="2" id="KW-1185">Reference proteome</keyword>
<accession>A0ABW3D0T0</accession>